<reference evidence="10 11" key="1">
    <citation type="submission" date="2019-03" db="EMBL/GenBank/DDBJ databases">
        <title>Deep-cultivation of Planctomycetes and their phenomic and genomic characterization uncovers novel biology.</title>
        <authorList>
            <person name="Wiegand S."/>
            <person name="Jogler M."/>
            <person name="Boedeker C."/>
            <person name="Pinto D."/>
            <person name="Vollmers J."/>
            <person name="Rivas-Marin E."/>
            <person name="Kohn T."/>
            <person name="Peeters S.H."/>
            <person name="Heuer A."/>
            <person name="Rast P."/>
            <person name="Oberbeckmann S."/>
            <person name="Bunk B."/>
            <person name="Jeske O."/>
            <person name="Meyerdierks A."/>
            <person name="Storesund J.E."/>
            <person name="Kallscheuer N."/>
            <person name="Luecker S."/>
            <person name="Lage O.M."/>
            <person name="Pohl T."/>
            <person name="Merkel B.J."/>
            <person name="Hornburger P."/>
            <person name="Mueller R.-W."/>
            <person name="Bruemmer F."/>
            <person name="Labrenz M."/>
            <person name="Spormann A.M."/>
            <person name="Op den Camp H."/>
            <person name="Overmann J."/>
            <person name="Amann R."/>
            <person name="Jetten M.S.M."/>
            <person name="Mascher T."/>
            <person name="Medema M.H."/>
            <person name="Devos D.P."/>
            <person name="Kaster A.-K."/>
            <person name="Ovreas L."/>
            <person name="Rohde M."/>
            <person name="Galperin M.Y."/>
            <person name="Jogler C."/>
        </authorList>
    </citation>
    <scope>NUCLEOTIDE SEQUENCE [LARGE SCALE GENOMIC DNA]</scope>
    <source>
        <strain evidence="10 11">V144</strain>
    </source>
</reference>
<evidence type="ECO:0000256" key="5">
    <source>
        <dbReference type="ARBA" id="ARBA00022989"/>
    </source>
</evidence>
<dbReference type="Pfam" id="PF00893">
    <property type="entry name" value="Multi_Drug_Res"/>
    <property type="match status" value="1"/>
</dbReference>
<dbReference type="InterPro" id="IPR045324">
    <property type="entry name" value="Small_multidrug_res"/>
</dbReference>
<evidence type="ECO:0000256" key="2">
    <source>
        <dbReference type="ARBA" id="ARBA00022448"/>
    </source>
</evidence>
<keyword evidence="2" id="KW-0813">Transport</keyword>
<keyword evidence="3" id="KW-1003">Cell membrane</keyword>
<evidence type="ECO:0000256" key="8">
    <source>
        <dbReference type="RuleBase" id="RU003942"/>
    </source>
</evidence>
<keyword evidence="6 9" id="KW-0472">Membrane</keyword>
<dbReference type="InterPro" id="IPR037185">
    <property type="entry name" value="EmrE-like"/>
</dbReference>
<dbReference type="InterPro" id="IPR000390">
    <property type="entry name" value="Small_drug/metabolite_transptr"/>
</dbReference>
<dbReference type="KEGG" id="gaw:V144x_19490"/>
<evidence type="ECO:0000256" key="1">
    <source>
        <dbReference type="ARBA" id="ARBA00004651"/>
    </source>
</evidence>
<feature type="transmembrane region" description="Helical" evidence="9">
    <location>
        <begin position="61"/>
        <end position="80"/>
    </location>
</feature>
<dbReference type="GO" id="GO:1990961">
    <property type="term" value="P:xenobiotic detoxification by transmembrane export across the plasma membrane"/>
    <property type="evidence" value="ECO:0007669"/>
    <property type="project" value="UniProtKB-ARBA"/>
</dbReference>
<keyword evidence="4 8" id="KW-0812">Transmembrane</keyword>
<sequence>MKWLWLLSSITCEVIGTTFLKLASGDSPHTTKYSVGVVVFYVLCFALLGQAMRSFPLGTVYAIWSGVGVSLLAIIGVICFGDEVNALKIVSLILVILGIVGLNMSGISH</sequence>
<evidence type="ECO:0000313" key="11">
    <source>
        <dbReference type="Proteomes" id="UP000318704"/>
    </source>
</evidence>
<dbReference type="EMBL" id="CP037920">
    <property type="protein sequence ID" value="QDT96492.1"/>
    <property type="molecule type" value="Genomic_DNA"/>
</dbReference>
<name>A0A517VU16_9PLAN</name>
<dbReference type="AlphaFoldDB" id="A0A517VU16"/>
<dbReference type="PANTHER" id="PTHR30561">
    <property type="entry name" value="SMR FAMILY PROTON-DEPENDENT DRUG EFFLUX TRANSPORTER SUGE"/>
    <property type="match status" value="1"/>
</dbReference>
<feature type="transmembrane region" description="Helical" evidence="9">
    <location>
        <begin position="32"/>
        <end position="49"/>
    </location>
</feature>
<evidence type="ECO:0000313" key="10">
    <source>
        <dbReference type="EMBL" id="QDT96492.1"/>
    </source>
</evidence>
<dbReference type="Gene3D" id="1.10.3730.20">
    <property type="match status" value="1"/>
</dbReference>
<proteinExistence type="inferred from homology"/>
<dbReference type="Proteomes" id="UP000318704">
    <property type="component" value="Chromosome"/>
</dbReference>
<evidence type="ECO:0000256" key="7">
    <source>
        <dbReference type="ARBA" id="ARBA00038032"/>
    </source>
</evidence>
<dbReference type="SUPFAM" id="SSF103481">
    <property type="entry name" value="Multidrug resistance efflux transporter EmrE"/>
    <property type="match status" value="1"/>
</dbReference>
<evidence type="ECO:0000256" key="9">
    <source>
        <dbReference type="SAM" id="Phobius"/>
    </source>
</evidence>
<evidence type="ECO:0000256" key="4">
    <source>
        <dbReference type="ARBA" id="ARBA00022692"/>
    </source>
</evidence>
<dbReference type="FunFam" id="1.10.3730.20:FF:000001">
    <property type="entry name" value="Quaternary ammonium compound resistance transporter SugE"/>
    <property type="match status" value="1"/>
</dbReference>
<feature type="transmembrane region" description="Helical" evidence="9">
    <location>
        <begin position="86"/>
        <end position="104"/>
    </location>
</feature>
<keyword evidence="5 9" id="KW-1133">Transmembrane helix</keyword>
<comment type="subcellular location">
    <subcellularLocation>
        <location evidence="1 8">Cell membrane</location>
        <topology evidence="1 8">Multi-pass membrane protein</topology>
    </subcellularLocation>
</comment>
<dbReference type="RefSeq" id="WP_144984711.1">
    <property type="nucleotide sequence ID" value="NZ_CP037920.1"/>
</dbReference>
<protein>
    <submittedName>
        <fullName evidence="10">Quaternary ammonium compound-resistance protein QacC</fullName>
    </submittedName>
</protein>
<comment type="similarity">
    <text evidence="7 8">Belongs to the drug/metabolite transporter (DMT) superfamily. Small multidrug resistance (SMR) (TC 2.A.7.1) family.</text>
</comment>
<gene>
    <name evidence="10" type="primary">qacC</name>
    <name evidence="10" type="ORF">V144x_19490</name>
</gene>
<dbReference type="PANTHER" id="PTHR30561:SF1">
    <property type="entry name" value="MULTIDRUG TRANSPORTER EMRE"/>
    <property type="match status" value="1"/>
</dbReference>
<dbReference type="GO" id="GO:0022857">
    <property type="term" value="F:transmembrane transporter activity"/>
    <property type="evidence" value="ECO:0007669"/>
    <property type="project" value="InterPro"/>
</dbReference>
<evidence type="ECO:0000256" key="6">
    <source>
        <dbReference type="ARBA" id="ARBA00023136"/>
    </source>
</evidence>
<evidence type="ECO:0000256" key="3">
    <source>
        <dbReference type="ARBA" id="ARBA00022475"/>
    </source>
</evidence>
<dbReference type="GO" id="GO:0005886">
    <property type="term" value="C:plasma membrane"/>
    <property type="evidence" value="ECO:0007669"/>
    <property type="project" value="UniProtKB-SubCell"/>
</dbReference>
<organism evidence="10 11">
    <name type="scientific">Gimesia aquarii</name>
    <dbReference type="NCBI Taxonomy" id="2527964"/>
    <lineage>
        <taxon>Bacteria</taxon>
        <taxon>Pseudomonadati</taxon>
        <taxon>Planctomycetota</taxon>
        <taxon>Planctomycetia</taxon>
        <taxon>Planctomycetales</taxon>
        <taxon>Planctomycetaceae</taxon>
        <taxon>Gimesia</taxon>
    </lineage>
</organism>
<accession>A0A517VU16</accession>